<feature type="signal peptide" evidence="3">
    <location>
        <begin position="1"/>
        <end position="21"/>
    </location>
</feature>
<dbReference type="OrthoDB" id="5509639at2"/>
<evidence type="ECO:0000256" key="3">
    <source>
        <dbReference type="SAM" id="SignalP"/>
    </source>
</evidence>
<dbReference type="AlphaFoldDB" id="A0A1H7HXC2"/>
<dbReference type="Pfam" id="PF13205">
    <property type="entry name" value="Big_5"/>
    <property type="match status" value="4"/>
</dbReference>
<evidence type="ECO:0000256" key="1">
    <source>
        <dbReference type="ARBA" id="ARBA00022729"/>
    </source>
</evidence>
<gene>
    <name evidence="5" type="ORF">SAMN05444354_101797</name>
</gene>
<feature type="domain" description="SbsA Ig-like" evidence="4">
    <location>
        <begin position="54"/>
        <end position="159"/>
    </location>
</feature>
<feature type="domain" description="SbsA Ig-like" evidence="4">
    <location>
        <begin position="162"/>
        <end position="239"/>
    </location>
</feature>
<sequence>MLRLPCPLLLAVGLLWGPLVGCGGGDTSPAVDAGPPPPDAGPPDAGPPDAGPLDRVPPIVTSHAPASGAVAVPPDRRIELVFSEPMQTQEGLLQLLPETAFPDNGRVKVRPQDWDASGRQVSFAFPGGLPLETEVTVTASQFLDVAGNPLPAAFTFRFTVSDGQPPRVTATTPSEGASRVPLNTAQVSFTFNEPMDTRVGSLAPQGGLTLGPATWADARVLTAPITSTLVNNGQYAVRLEGFRNVHGQAFSGVPTLGDGKLDFGTGPDLTPPTVVSASPAEGARDVATEYTTRVVLTFSEPMKKSVGKAELVDGSTRTVLSPLWTGDGFSVSYDVTFLLRHNAALGIALTGFQDAVGNALDPKPYLGNGVLDFRTVLDTTRPYLESSNPVDDAQDVYPAEVYLTGGTPATGLRKRFTFVFSEPMDTSVSRVTLHETASPGTFRSFNGTWATDRRTLTVTVTAVATGQLPVAETRAYYMDLTGLKDAAGNTVETTFPGPGGDGRIGFLTLADLPWLDHACAHALAVTPTAVTATATFSGASPRTDALHGHYTVTLPGGNGSFTGYTRMRLGFERLYHAFLNREVPLEVTDATNGAVLEVTLEPVPSACNELTHMATFRSTANPELRARFGPAPAAAFRLVLEEHD</sequence>
<organism evidence="5 6">
    <name type="scientific">Stigmatella aurantiaca</name>
    <dbReference type="NCBI Taxonomy" id="41"/>
    <lineage>
        <taxon>Bacteria</taxon>
        <taxon>Pseudomonadati</taxon>
        <taxon>Myxococcota</taxon>
        <taxon>Myxococcia</taxon>
        <taxon>Myxococcales</taxon>
        <taxon>Cystobacterineae</taxon>
        <taxon>Archangiaceae</taxon>
        <taxon>Stigmatella</taxon>
    </lineage>
</organism>
<feature type="region of interest" description="Disordered" evidence="2">
    <location>
        <begin position="27"/>
        <end position="56"/>
    </location>
</feature>
<dbReference type="Proteomes" id="UP000182719">
    <property type="component" value="Unassembled WGS sequence"/>
</dbReference>
<accession>A0A1H7HXC2</accession>
<dbReference type="InterPro" id="IPR032812">
    <property type="entry name" value="SbsA_Ig"/>
</dbReference>
<dbReference type="EMBL" id="FOAP01000001">
    <property type="protein sequence ID" value="SEK52875.1"/>
    <property type="molecule type" value="Genomic_DNA"/>
</dbReference>
<protein>
    <submittedName>
        <fullName evidence="5">Ig-like domain-containing protein</fullName>
    </submittedName>
</protein>
<reference evidence="6" key="1">
    <citation type="submission" date="2016-10" db="EMBL/GenBank/DDBJ databases">
        <authorList>
            <person name="Varghese N."/>
            <person name="Submissions S."/>
        </authorList>
    </citation>
    <scope>NUCLEOTIDE SEQUENCE [LARGE SCALE GENOMIC DNA]</scope>
    <source>
        <strain evidence="6">DSM 17044</strain>
    </source>
</reference>
<evidence type="ECO:0000313" key="5">
    <source>
        <dbReference type="EMBL" id="SEK52875.1"/>
    </source>
</evidence>
<feature type="compositionally biased region" description="Pro residues" evidence="2">
    <location>
        <begin position="34"/>
        <end position="50"/>
    </location>
</feature>
<dbReference type="Gene3D" id="2.60.40.1220">
    <property type="match status" value="2"/>
</dbReference>
<feature type="chain" id="PRO_5010318363" evidence="3">
    <location>
        <begin position="22"/>
        <end position="644"/>
    </location>
</feature>
<evidence type="ECO:0000313" key="6">
    <source>
        <dbReference type="Proteomes" id="UP000182719"/>
    </source>
</evidence>
<dbReference type="RefSeq" id="WP_075004982.1">
    <property type="nucleotide sequence ID" value="NZ_FOAP01000001.1"/>
</dbReference>
<feature type="domain" description="SbsA Ig-like" evidence="4">
    <location>
        <begin position="269"/>
        <end position="361"/>
    </location>
</feature>
<feature type="domain" description="SbsA Ig-like" evidence="4">
    <location>
        <begin position="378"/>
        <end position="492"/>
    </location>
</feature>
<keyword evidence="6" id="KW-1185">Reference proteome</keyword>
<keyword evidence="1 3" id="KW-0732">Signal</keyword>
<name>A0A1H7HXC2_STIAU</name>
<proteinExistence type="predicted"/>
<evidence type="ECO:0000256" key="2">
    <source>
        <dbReference type="SAM" id="MobiDB-lite"/>
    </source>
</evidence>
<dbReference type="InterPro" id="IPR014755">
    <property type="entry name" value="Cu-Rt/internalin_Ig-like"/>
</dbReference>
<evidence type="ECO:0000259" key="4">
    <source>
        <dbReference type="Pfam" id="PF13205"/>
    </source>
</evidence>